<evidence type="ECO:0000313" key="9">
    <source>
        <dbReference type="EMBL" id="ASR45327.1"/>
    </source>
</evidence>
<dbReference type="KEGG" id="pkb:B4V02_00685"/>
<evidence type="ECO:0000256" key="3">
    <source>
        <dbReference type="ARBA" id="ARBA00022475"/>
    </source>
</evidence>
<keyword evidence="5 7" id="KW-1133">Transmembrane helix</keyword>
<evidence type="ECO:0000256" key="4">
    <source>
        <dbReference type="ARBA" id="ARBA00022692"/>
    </source>
</evidence>
<keyword evidence="4 7" id="KW-0812">Transmembrane</keyword>
<dbReference type="RefSeq" id="WP_094153398.1">
    <property type="nucleotide sequence ID" value="NZ_CP020028.1"/>
</dbReference>
<sequence>MKYRKPLLFIALGLFGVYTIEFGVVGILPVIIERFHITTAQAGFLVSSFALIIALFGPFMVLLMSRFNRKRIMTMSLFVFAVTSLLSAYTSNFYLLVILRIIPALFHPVYFSLAFVAATALYPPEKATQASAKAFLGTSMGMVLGIPITAYIANQFSYEASFWFTAVANGIAGIGILFMLPDTPQAEMFSYRKQLGILRKIPLWLNIGAATFIFAAMFSVYSYSAEYLGQNTGMSRDVISFLLIIFGIGGMLGNLLAGKLMGLHKVRTALFHPVVLGGTYLLLYGISSSFIPTLFIIIVWGAVHTSGLIVAQIWVIDEAKEAPAFANSLYISFINLGVSLGSLAGGWFIARAGIQGTLWSGLFFAMLALVCIGSKVIYPRIFRKYKNLEVQN</sequence>
<feature type="transmembrane region" description="Helical" evidence="7">
    <location>
        <begin position="105"/>
        <end position="122"/>
    </location>
</feature>
<feature type="transmembrane region" description="Helical" evidence="7">
    <location>
        <begin position="160"/>
        <end position="180"/>
    </location>
</feature>
<reference evidence="9 10" key="1">
    <citation type="submission" date="2017-03" db="EMBL/GenBank/DDBJ databases">
        <title>Complete genome sequence of Paenibacillus Kribbensis producing bioflocculants.</title>
        <authorList>
            <person name="Lee H.-G."/>
            <person name="Oh H.-M."/>
        </authorList>
    </citation>
    <scope>NUCLEOTIDE SEQUENCE [LARGE SCALE GENOMIC DNA]</scope>
    <source>
        <strain evidence="9 10">AM49</strain>
    </source>
</reference>
<name>A0A222WG65_9BACL</name>
<dbReference type="InterPro" id="IPR020846">
    <property type="entry name" value="MFS_dom"/>
</dbReference>
<keyword evidence="10" id="KW-1185">Reference proteome</keyword>
<dbReference type="OrthoDB" id="199773at2"/>
<evidence type="ECO:0000259" key="8">
    <source>
        <dbReference type="PROSITE" id="PS50850"/>
    </source>
</evidence>
<feature type="transmembrane region" description="Helical" evidence="7">
    <location>
        <begin position="238"/>
        <end position="257"/>
    </location>
</feature>
<evidence type="ECO:0000256" key="7">
    <source>
        <dbReference type="SAM" id="Phobius"/>
    </source>
</evidence>
<feature type="transmembrane region" description="Helical" evidence="7">
    <location>
        <begin position="269"/>
        <end position="287"/>
    </location>
</feature>
<evidence type="ECO:0000313" key="10">
    <source>
        <dbReference type="Proteomes" id="UP000214666"/>
    </source>
</evidence>
<dbReference type="InterPro" id="IPR011701">
    <property type="entry name" value="MFS"/>
</dbReference>
<dbReference type="AlphaFoldDB" id="A0A222WG65"/>
<feature type="transmembrane region" description="Helical" evidence="7">
    <location>
        <begin position="293"/>
        <end position="316"/>
    </location>
</feature>
<gene>
    <name evidence="9" type="ORF">B4V02_00685</name>
</gene>
<feature type="transmembrane region" description="Helical" evidence="7">
    <location>
        <begin position="356"/>
        <end position="378"/>
    </location>
</feature>
<feature type="transmembrane region" description="Helical" evidence="7">
    <location>
        <begin position="44"/>
        <end position="65"/>
    </location>
</feature>
<dbReference type="GO" id="GO:0005886">
    <property type="term" value="C:plasma membrane"/>
    <property type="evidence" value="ECO:0007669"/>
    <property type="project" value="UniProtKB-SubCell"/>
</dbReference>
<dbReference type="PANTHER" id="PTHR43124">
    <property type="entry name" value="PURINE EFFLUX PUMP PBUE"/>
    <property type="match status" value="1"/>
</dbReference>
<dbReference type="InterPro" id="IPR050189">
    <property type="entry name" value="MFS_Efflux_Transporters"/>
</dbReference>
<feature type="domain" description="Major facilitator superfamily (MFS) profile" evidence="8">
    <location>
        <begin position="6"/>
        <end position="386"/>
    </location>
</feature>
<comment type="subcellular location">
    <subcellularLocation>
        <location evidence="1">Cell membrane</location>
        <topology evidence="1">Multi-pass membrane protein</topology>
    </subcellularLocation>
</comment>
<keyword evidence="3" id="KW-1003">Cell membrane</keyword>
<organism evidence="9 10">
    <name type="scientific">Paenibacillus kribbensis</name>
    <dbReference type="NCBI Taxonomy" id="172713"/>
    <lineage>
        <taxon>Bacteria</taxon>
        <taxon>Bacillati</taxon>
        <taxon>Bacillota</taxon>
        <taxon>Bacilli</taxon>
        <taxon>Bacillales</taxon>
        <taxon>Paenibacillaceae</taxon>
        <taxon>Paenibacillus</taxon>
    </lineage>
</organism>
<feature type="transmembrane region" description="Helical" evidence="7">
    <location>
        <begin position="77"/>
        <end position="99"/>
    </location>
</feature>
<keyword evidence="6 7" id="KW-0472">Membrane</keyword>
<proteinExistence type="predicted"/>
<dbReference type="InterPro" id="IPR036259">
    <property type="entry name" value="MFS_trans_sf"/>
</dbReference>
<evidence type="ECO:0000256" key="1">
    <source>
        <dbReference type="ARBA" id="ARBA00004651"/>
    </source>
</evidence>
<accession>A0A222WG65</accession>
<evidence type="ECO:0000256" key="2">
    <source>
        <dbReference type="ARBA" id="ARBA00022448"/>
    </source>
</evidence>
<dbReference type="GO" id="GO:0022857">
    <property type="term" value="F:transmembrane transporter activity"/>
    <property type="evidence" value="ECO:0007669"/>
    <property type="project" value="InterPro"/>
</dbReference>
<dbReference type="Pfam" id="PF07690">
    <property type="entry name" value="MFS_1"/>
    <property type="match status" value="1"/>
</dbReference>
<evidence type="ECO:0000256" key="5">
    <source>
        <dbReference type="ARBA" id="ARBA00022989"/>
    </source>
</evidence>
<dbReference type="EMBL" id="CP020028">
    <property type="protein sequence ID" value="ASR45327.1"/>
    <property type="molecule type" value="Genomic_DNA"/>
</dbReference>
<dbReference type="Gene3D" id="1.20.1250.20">
    <property type="entry name" value="MFS general substrate transporter like domains"/>
    <property type="match status" value="1"/>
</dbReference>
<dbReference type="Proteomes" id="UP000214666">
    <property type="component" value="Chromosome"/>
</dbReference>
<keyword evidence="2" id="KW-0813">Transport</keyword>
<dbReference type="PANTHER" id="PTHR43124:SF3">
    <property type="entry name" value="CHLORAMPHENICOL EFFLUX PUMP RV0191"/>
    <property type="match status" value="1"/>
</dbReference>
<feature type="transmembrane region" description="Helical" evidence="7">
    <location>
        <begin position="7"/>
        <end position="32"/>
    </location>
</feature>
<feature type="transmembrane region" description="Helical" evidence="7">
    <location>
        <begin position="201"/>
        <end position="223"/>
    </location>
</feature>
<feature type="transmembrane region" description="Helical" evidence="7">
    <location>
        <begin position="328"/>
        <end position="350"/>
    </location>
</feature>
<dbReference type="SUPFAM" id="SSF103473">
    <property type="entry name" value="MFS general substrate transporter"/>
    <property type="match status" value="1"/>
</dbReference>
<dbReference type="PROSITE" id="PS50850">
    <property type="entry name" value="MFS"/>
    <property type="match status" value="1"/>
</dbReference>
<feature type="transmembrane region" description="Helical" evidence="7">
    <location>
        <begin position="134"/>
        <end position="154"/>
    </location>
</feature>
<dbReference type="CDD" id="cd17324">
    <property type="entry name" value="MFS_NepI_like"/>
    <property type="match status" value="1"/>
</dbReference>
<protein>
    <submittedName>
        <fullName evidence="9">Arabinose ABC transporter permease</fullName>
    </submittedName>
</protein>
<evidence type="ECO:0000256" key="6">
    <source>
        <dbReference type="ARBA" id="ARBA00023136"/>
    </source>
</evidence>